<reference evidence="1" key="1">
    <citation type="journal article" date="2020" name="Stud. Mycol.">
        <title>101 Dothideomycetes genomes: a test case for predicting lifestyles and emergence of pathogens.</title>
        <authorList>
            <person name="Haridas S."/>
            <person name="Albert R."/>
            <person name="Binder M."/>
            <person name="Bloem J."/>
            <person name="Labutti K."/>
            <person name="Salamov A."/>
            <person name="Andreopoulos B."/>
            <person name="Baker S."/>
            <person name="Barry K."/>
            <person name="Bills G."/>
            <person name="Bluhm B."/>
            <person name="Cannon C."/>
            <person name="Castanera R."/>
            <person name="Culley D."/>
            <person name="Daum C."/>
            <person name="Ezra D."/>
            <person name="Gonzalez J."/>
            <person name="Henrissat B."/>
            <person name="Kuo A."/>
            <person name="Liang C."/>
            <person name="Lipzen A."/>
            <person name="Lutzoni F."/>
            <person name="Magnuson J."/>
            <person name="Mondo S."/>
            <person name="Nolan M."/>
            <person name="Ohm R."/>
            <person name="Pangilinan J."/>
            <person name="Park H.-J."/>
            <person name="Ramirez L."/>
            <person name="Alfaro M."/>
            <person name="Sun H."/>
            <person name="Tritt A."/>
            <person name="Yoshinaga Y."/>
            <person name="Zwiers L.-H."/>
            <person name="Turgeon B."/>
            <person name="Goodwin S."/>
            <person name="Spatafora J."/>
            <person name="Crous P."/>
            <person name="Grigoriev I."/>
        </authorList>
    </citation>
    <scope>NUCLEOTIDE SEQUENCE</scope>
    <source>
        <strain evidence="1">CBS 109.77</strain>
    </source>
</reference>
<sequence length="109" mass="12046">MLISSPFRLIARELLVVWALASKRVRRLRRLRQFSTTSQTFARSDRLMDRWYALSGRARTGAIVEHVAGSSKRGRGPVALAGPHGSVPALVAPLFPATVLSVRSCKETF</sequence>
<name>A0A6A6XMV5_9PLEO</name>
<accession>A0A6A6XMV5</accession>
<gene>
    <name evidence="1" type="ORF">K505DRAFT_322291</name>
</gene>
<dbReference type="EMBL" id="MU001797">
    <property type="protein sequence ID" value="KAF2797850.1"/>
    <property type="molecule type" value="Genomic_DNA"/>
</dbReference>
<dbReference type="Proteomes" id="UP000799757">
    <property type="component" value="Unassembled WGS sequence"/>
</dbReference>
<keyword evidence="2" id="KW-1185">Reference proteome</keyword>
<organism evidence="1 2">
    <name type="scientific">Melanomma pulvis-pyrius CBS 109.77</name>
    <dbReference type="NCBI Taxonomy" id="1314802"/>
    <lineage>
        <taxon>Eukaryota</taxon>
        <taxon>Fungi</taxon>
        <taxon>Dikarya</taxon>
        <taxon>Ascomycota</taxon>
        <taxon>Pezizomycotina</taxon>
        <taxon>Dothideomycetes</taxon>
        <taxon>Pleosporomycetidae</taxon>
        <taxon>Pleosporales</taxon>
        <taxon>Melanommataceae</taxon>
        <taxon>Melanomma</taxon>
    </lineage>
</organism>
<dbReference type="AlphaFoldDB" id="A0A6A6XMV5"/>
<evidence type="ECO:0000313" key="2">
    <source>
        <dbReference type="Proteomes" id="UP000799757"/>
    </source>
</evidence>
<proteinExistence type="predicted"/>
<protein>
    <submittedName>
        <fullName evidence="1">Uncharacterized protein</fullName>
    </submittedName>
</protein>
<evidence type="ECO:0000313" key="1">
    <source>
        <dbReference type="EMBL" id="KAF2797850.1"/>
    </source>
</evidence>